<dbReference type="PROSITE" id="PS50128">
    <property type="entry name" value="SURP"/>
    <property type="match status" value="2"/>
</dbReference>
<evidence type="ECO:0000313" key="3">
    <source>
        <dbReference type="EMBL" id="SMN19405.1"/>
    </source>
</evidence>
<dbReference type="STRING" id="1789683.A0A1X7R176"/>
<dbReference type="EMBL" id="FXLY01000003">
    <property type="protein sequence ID" value="SMN19405.1"/>
    <property type="molecule type" value="Genomic_DNA"/>
</dbReference>
<dbReference type="PANTHER" id="PTHR15316:SF1">
    <property type="entry name" value="SPLICING FACTOR 3A SUBUNIT 1"/>
    <property type="match status" value="1"/>
</dbReference>
<dbReference type="InterPro" id="IPR000061">
    <property type="entry name" value="Surp"/>
</dbReference>
<keyword evidence="4" id="KW-1185">Reference proteome</keyword>
<dbReference type="GO" id="GO:0003723">
    <property type="term" value="F:RNA binding"/>
    <property type="evidence" value="ECO:0007669"/>
    <property type="project" value="InterPro"/>
</dbReference>
<feature type="domain" description="SURP motif" evidence="2">
    <location>
        <begin position="96"/>
        <end position="149"/>
    </location>
</feature>
<dbReference type="GO" id="GO:0045292">
    <property type="term" value="P:mRNA cis splicing, via spliceosome"/>
    <property type="evidence" value="ECO:0007669"/>
    <property type="project" value="InterPro"/>
</dbReference>
<dbReference type="GO" id="GO:0000381">
    <property type="term" value="P:regulation of alternative mRNA splicing, via spliceosome"/>
    <property type="evidence" value="ECO:0007669"/>
    <property type="project" value="TreeGrafter"/>
</dbReference>
<accession>A0A1X7R176</accession>
<dbReference type="SMART" id="SM00648">
    <property type="entry name" value="SWAP"/>
    <property type="match status" value="2"/>
</dbReference>
<dbReference type="GO" id="GO:0071013">
    <property type="term" value="C:catalytic step 2 spliceosome"/>
    <property type="evidence" value="ECO:0007669"/>
    <property type="project" value="TreeGrafter"/>
</dbReference>
<organism evidence="3 4">
    <name type="scientific">Maudiozyma saulgeensis</name>
    <dbReference type="NCBI Taxonomy" id="1789683"/>
    <lineage>
        <taxon>Eukaryota</taxon>
        <taxon>Fungi</taxon>
        <taxon>Dikarya</taxon>
        <taxon>Ascomycota</taxon>
        <taxon>Saccharomycotina</taxon>
        <taxon>Saccharomycetes</taxon>
        <taxon>Saccharomycetales</taxon>
        <taxon>Saccharomycetaceae</taxon>
        <taxon>Maudiozyma</taxon>
    </lineage>
</organism>
<dbReference type="OrthoDB" id="447637at2759"/>
<dbReference type="GO" id="GO:0005686">
    <property type="term" value="C:U2 snRNP"/>
    <property type="evidence" value="ECO:0007669"/>
    <property type="project" value="TreeGrafter"/>
</dbReference>
<dbReference type="GO" id="GO:0071004">
    <property type="term" value="C:U2-type prespliceosome"/>
    <property type="evidence" value="ECO:0007669"/>
    <property type="project" value="TreeGrafter"/>
</dbReference>
<protein>
    <submittedName>
        <fullName evidence="3">Similar to Saccharomyces cerevisiae YJL203W PRP21 Subunit of the SF3a splicing factor complex, required for spliceosome assembly</fullName>
    </submittedName>
</protein>
<dbReference type="AlphaFoldDB" id="A0A1X7R176"/>
<evidence type="ECO:0000313" key="4">
    <source>
        <dbReference type="Proteomes" id="UP000196158"/>
    </source>
</evidence>
<reference evidence="3 4" key="1">
    <citation type="submission" date="2017-04" db="EMBL/GenBank/DDBJ databases">
        <authorList>
            <person name="Afonso C.L."/>
            <person name="Miller P.J."/>
            <person name="Scott M.A."/>
            <person name="Spackman E."/>
            <person name="Goraichik I."/>
            <person name="Dimitrov K.M."/>
            <person name="Suarez D.L."/>
            <person name="Swayne D.E."/>
        </authorList>
    </citation>
    <scope>NUCLEOTIDE SEQUENCE [LARGE SCALE GENOMIC DNA]</scope>
</reference>
<proteinExistence type="predicted"/>
<dbReference type="InterPro" id="IPR045146">
    <property type="entry name" value="SF3A1"/>
</dbReference>
<sequence length="311" mass="36096">MDAELQANIKKTAEYVRQHGRELEDRLLRESEDKFSFLNNQDVNHSYYLSILDGEANIIPKSNGIESANAVPEEPLPFIFINNNDDHSIPSTDLEIIKRTAEFVVTLGGEDGITADGIQENAISLIRDKFGNSETFKFLEHDHILYQVFIRFVNRYDQIVRNKRKRVLPQHKLLEQCFKRATYNEYSSLIATSNDILQKSFKIRFAAIKWLNFINNDKCIVKLDPPVKGQEVDDNEPTLFKTPLNFEELAQKNISKELTKKALNEYFSKPKDTAINEETKDTNITNEPTKKRKNKIIKEAGETRMKRKKRK</sequence>
<dbReference type="Gene3D" id="1.10.10.790">
    <property type="entry name" value="Surp module"/>
    <property type="match status" value="2"/>
</dbReference>
<evidence type="ECO:0000256" key="1">
    <source>
        <dbReference type="SAM" id="MobiDB-lite"/>
    </source>
</evidence>
<dbReference type="PANTHER" id="PTHR15316">
    <property type="entry name" value="SPLICEOSOME ASSOCIATED PROTEIN 114/SWAP SPLICING FACTOR-RELATED"/>
    <property type="match status" value="1"/>
</dbReference>
<feature type="domain" description="SURP motif" evidence="2">
    <location>
        <begin position="8"/>
        <end position="48"/>
    </location>
</feature>
<feature type="region of interest" description="Disordered" evidence="1">
    <location>
        <begin position="272"/>
        <end position="311"/>
    </location>
</feature>
<name>A0A1X7R176_9SACH</name>
<feature type="compositionally biased region" description="Basic and acidic residues" evidence="1">
    <location>
        <begin position="272"/>
        <end position="281"/>
    </location>
</feature>
<dbReference type="Proteomes" id="UP000196158">
    <property type="component" value="Unassembled WGS sequence"/>
</dbReference>
<dbReference type="Pfam" id="PF01805">
    <property type="entry name" value="Surp"/>
    <property type="match status" value="1"/>
</dbReference>
<gene>
    <name evidence="3" type="ORF">KASA_0P06138G</name>
</gene>
<dbReference type="SUPFAM" id="SSF109905">
    <property type="entry name" value="Surp module (SWAP domain)"/>
    <property type="match status" value="2"/>
</dbReference>
<dbReference type="InterPro" id="IPR035967">
    <property type="entry name" value="SWAP/Surp_sf"/>
</dbReference>
<evidence type="ECO:0000259" key="2">
    <source>
        <dbReference type="PROSITE" id="PS50128"/>
    </source>
</evidence>